<accession>A0A918D6B2</accession>
<organism evidence="1 2">
    <name type="scientific">Streptomyces albiflavescens</name>
    <dbReference type="NCBI Taxonomy" id="1623582"/>
    <lineage>
        <taxon>Bacteria</taxon>
        <taxon>Bacillati</taxon>
        <taxon>Actinomycetota</taxon>
        <taxon>Actinomycetes</taxon>
        <taxon>Kitasatosporales</taxon>
        <taxon>Streptomycetaceae</taxon>
        <taxon>Streptomyces</taxon>
    </lineage>
</organism>
<dbReference type="EMBL" id="BMMM01000007">
    <property type="protein sequence ID" value="GGN68664.1"/>
    <property type="molecule type" value="Genomic_DNA"/>
</dbReference>
<comment type="caution">
    <text evidence="1">The sequence shown here is derived from an EMBL/GenBank/DDBJ whole genome shotgun (WGS) entry which is preliminary data.</text>
</comment>
<dbReference type="Proteomes" id="UP000600365">
    <property type="component" value="Unassembled WGS sequence"/>
</dbReference>
<proteinExistence type="predicted"/>
<name>A0A918D6B2_9ACTN</name>
<evidence type="ECO:0000313" key="1">
    <source>
        <dbReference type="EMBL" id="GGN68664.1"/>
    </source>
</evidence>
<sequence>MFTEGTVEKHVRSILGKLRLQEEPDDHRRVLASLTYPESTYPESR</sequence>
<evidence type="ECO:0000313" key="2">
    <source>
        <dbReference type="Proteomes" id="UP000600365"/>
    </source>
</evidence>
<gene>
    <name evidence="1" type="ORF">GCM10011579_042290</name>
</gene>
<dbReference type="RefSeq" id="WP_229703181.1">
    <property type="nucleotide sequence ID" value="NZ_BMMM01000007.1"/>
</dbReference>
<protein>
    <recommendedName>
        <fullName evidence="3">HTH luxR-type domain-containing protein</fullName>
    </recommendedName>
</protein>
<evidence type="ECO:0008006" key="3">
    <source>
        <dbReference type="Google" id="ProtNLM"/>
    </source>
</evidence>
<dbReference type="AlphaFoldDB" id="A0A918D6B2"/>
<reference evidence="1 2" key="1">
    <citation type="journal article" date="2014" name="Int. J. Syst. Evol. Microbiol.">
        <title>Complete genome sequence of Corynebacterium casei LMG S-19264T (=DSM 44701T), isolated from a smear-ripened cheese.</title>
        <authorList>
            <consortium name="US DOE Joint Genome Institute (JGI-PGF)"/>
            <person name="Walter F."/>
            <person name="Albersmeier A."/>
            <person name="Kalinowski J."/>
            <person name="Ruckert C."/>
        </authorList>
    </citation>
    <scope>NUCLEOTIDE SEQUENCE [LARGE SCALE GENOMIC DNA]</scope>
    <source>
        <strain evidence="1 2">CGMCC 4.7111</strain>
    </source>
</reference>
<keyword evidence="2" id="KW-1185">Reference proteome</keyword>